<dbReference type="Gene3D" id="3.40.50.720">
    <property type="entry name" value="NAD(P)-binding Rossmann-like Domain"/>
    <property type="match status" value="1"/>
</dbReference>
<evidence type="ECO:0000313" key="14">
    <source>
        <dbReference type="Proteomes" id="UP000003730"/>
    </source>
</evidence>
<comment type="caution">
    <text evidence="13">The sequence shown here is derived from an EMBL/GenBank/DDBJ whole genome shotgun (WGS) entry which is preliminary data.</text>
</comment>
<protein>
    <recommendedName>
        <fullName evidence="6">UDP-glucose 4-epimerase</fullName>
        <ecNumber evidence="5">5.1.3.2</ecNumber>
    </recommendedName>
    <alternativeName>
        <fullName evidence="11">Galactowaldenase</fullName>
    </alternativeName>
    <alternativeName>
        <fullName evidence="10">UDP-galactose 4-epimerase</fullName>
    </alternativeName>
</protein>
<dbReference type="GO" id="GO:0003978">
    <property type="term" value="F:UDP-glucose 4-epimerase activity"/>
    <property type="evidence" value="ECO:0007669"/>
    <property type="project" value="UniProtKB-EC"/>
</dbReference>
<dbReference type="Proteomes" id="UP000003730">
    <property type="component" value="Unassembled WGS sequence"/>
</dbReference>
<dbReference type="eggNOG" id="COG0451">
    <property type="taxonomic scope" value="Bacteria"/>
</dbReference>
<keyword evidence="8" id="KW-0299">Galactose metabolism</keyword>
<accession>G2ECW7</accession>
<name>G2ECW7_9FLAO</name>
<evidence type="ECO:0000256" key="1">
    <source>
        <dbReference type="ARBA" id="ARBA00000083"/>
    </source>
</evidence>
<reference evidence="13 14" key="1">
    <citation type="journal article" date="2008" name="Int. J. Syst. Evol. Microbiol.">
        <title>Bizionia argentinensis sp. nov., isolated from surface marine water in Antarctica.</title>
        <authorList>
            <person name="Bercovich A."/>
            <person name="Vazquez S.C."/>
            <person name="Yankilevich P."/>
            <person name="Coria S.H."/>
            <person name="Foti M."/>
            <person name="Hernandez E."/>
            <person name="Vidal A."/>
            <person name="Ruberto L."/>
            <person name="Melo C."/>
            <person name="Marenssi S."/>
            <person name="Criscuolo M."/>
            <person name="Memoli M."/>
            <person name="Arguelles M."/>
            <person name="Mac Cormack W.P."/>
        </authorList>
    </citation>
    <scope>NUCLEOTIDE SEQUENCE [LARGE SCALE GENOMIC DNA]</scope>
    <source>
        <strain evidence="13 14">JUB59</strain>
    </source>
</reference>
<evidence type="ECO:0000256" key="5">
    <source>
        <dbReference type="ARBA" id="ARBA00013189"/>
    </source>
</evidence>
<evidence type="ECO:0000256" key="4">
    <source>
        <dbReference type="ARBA" id="ARBA00007637"/>
    </source>
</evidence>
<evidence type="ECO:0000259" key="12">
    <source>
        <dbReference type="Pfam" id="PF01370"/>
    </source>
</evidence>
<feature type="domain" description="NAD-dependent epimerase/dehydratase" evidence="12">
    <location>
        <begin position="6"/>
        <end position="182"/>
    </location>
</feature>
<keyword evidence="8" id="KW-0119">Carbohydrate metabolism</keyword>
<dbReference type="Pfam" id="PF01370">
    <property type="entry name" value="Epimerase"/>
    <property type="match status" value="1"/>
</dbReference>
<dbReference type="PANTHER" id="PTHR43725">
    <property type="entry name" value="UDP-GLUCOSE 4-EPIMERASE"/>
    <property type="match status" value="1"/>
</dbReference>
<dbReference type="InterPro" id="IPR001509">
    <property type="entry name" value="Epimerase_deHydtase"/>
</dbReference>
<gene>
    <name evidence="13" type="ORF">BZARG_1236</name>
</gene>
<comment type="catalytic activity">
    <reaction evidence="1">
        <text>UDP-alpha-D-glucose = UDP-alpha-D-galactose</text>
        <dbReference type="Rhea" id="RHEA:22168"/>
        <dbReference type="ChEBI" id="CHEBI:58885"/>
        <dbReference type="ChEBI" id="CHEBI:66914"/>
        <dbReference type="EC" id="5.1.3.2"/>
    </reaction>
</comment>
<comment type="similarity">
    <text evidence="4">Belongs to the NAD(P)-dependent epimerase/dehydratase family.</text>
</comment>
<dbReference type="GO" id="GO:0006012">
    <property type="term" value="P:galactose metabolic process"/>
    <property type="evidence" value="ECO:0007669"/>
    <property type="project" value="UniProtKB-KW"/>
</dbReference>
<keyword evidence="9" id="KW-0413">Isomerase</keyword>
<dbReference type="PANTHER" id="PTHR43725:SF47">
    <property type="entry name" value="UDP-GLUCOSE 4-EPIMERASE"/>
    <property type="match status" value="1"/>
</dbReference>
<evidence type="ECO:0000256" key="3">
    <source>
        <dbReference type="ARBA" id="ARBA00004947"/>
    </source>
</evidence>
<evidence type="ECO:0000256" key="10">
    <source>
        <dbReference type="ARBA" id="ARBA00031367"/>
    </source>
</evidence>
<dbReference type="GO" id="GO:0005829">
    <property type="term" value="C:cytosol"/>
    <property type="evidence" value="ECO:0007669"/>
    <property type="project" value="TreeGrafter"/>
</dbReference>
<dbReference type="STRING" id="1046627.BZARG_1236"/>
<dbReference type="OrthoDB" id="329806at2"/>
<proteinExistence type="inferred from homology"/>
<dbReference type="AlphaFoldDB" id="G2ECW7"/>
<dbReference type="SUPFAM" id="SSF51735">
    <property type="entry name" value="NAD(P)-binding Rossmann-fold domains"/>
    <property type="match status" value="1"/>
</dbReference>
<dbReference type="EMBL" id="AFXZ01000019">
    <property type="protein sequence ID" value="EGV43772.1"/>
    <property type="molecule type" value="Genomic_DNA"/>
</dbReference>
<dbReference type="PATRIC" id="fig|1046627.3.peg.1369"/>
<keyword evidence="14" id="KW-1185">Reference proteome</keyword>
<evidence type="ECO:0000313" key="13">
    <source>
        <dbReference type="EMBL" id="EGV43772.1"/>
    </source>
</evidence>
<dbReference type="InterPro" id="IPR036291">
    <property type="entry name" value="NAD(P)-bd_dom_sf"/>
</dbReference>
<keyword evidence="7" id="KW-0520">NAD</keyword>
<dbReference type="EC" id="5.1.3.2" evidence="5"/>
<organism evidence="13 14">
    <name type="scientific">Bizionia argentinensis JUB59</name>
    <dbReference type="NCBI Taxonomy" id="1046627"/>
    <lineage>
        <taxon>Bacteria</taxon>
        <taxon>Pseudomonadati</taxon>
        <taxon>Bacteroidota</taxon>
        <taxon>Flavobacteriia</taxon>
        <taxon>Flavobacteriales</taxon>
        <taxon>Flavobacteriaceae</taxon>
        <taxon>Bizionia</taxon>
    </lineage>
</organism>
<sequence>MKKTNVLLTGASGTVGFEALQQLLQKDYFNVTAFDKKTKLSTEKLAPFKNQITLIYGDITNPKDLENIKDVDAVIHLAAIIPPLADEMPELAHNVNTKGTQNLIQQLEAHSPNAFFMYSSSISVYGDRIENPYIHIGDPLIPSEGDAYAETKIKAEQAVQNSQLNWTIFRLAAIMGNHKMSKLMFHQPLNTALEIATPRDTARAFVNAIENETAVAKQIFNLGGGETCRISYEHFLERSFAIFGLGKLDFPEHAFADKNFHCGYYADGDVLEKNLNFRQDTLEDFFAMEAEKVSSIKKMAACIFKKPVKWYLLKQSEPLEAWQNNDKKLKQHFFNLQ</sequence>
<evidence type="ECO:0000256" key="2">
    <source>
        <dbReference type="ARBA" id="ARBA00001911"/>
    </source>
</evidence>
<comment type="pathway">
    <text evidence="3">Carbohydrate metabolism; galactose metabolism.</text>
</comment>
<comment type="cofactor">
    <cofactor evidence="2">
        <name>NAD(+)</name>
        <dbReference type="ChEBI" id="CHEBI:57540"/>
    </cofactor>
</comment>
<dbReference type="RefSeq" id="WP_008636723.1">
    <property type="nucleotide sequence ID" value="NZ_AFXZ01000019.1"/>
</dbReference>
<evidence type="ECO:0000256" key="6">
    <source>
        <dbReference type="ARBA" id="ARBA00018569"/>
    </source>
</evidence>
<evidence type="ECO:0000256" key="11">
    <source>
        <dbReference type="ARBA" id="ARBA00033067"/>
    </source>
</evidence>
<evidence type="ECO:0000256" key="8">
    <source>
        <dbReference type="ARBA" id="ARBA00023144"/>
    </source>
</evidence>
<evidence type="ECO:0000256" key="7">
    <source>
        <dbReference type="ARBA" id="ARBA00023027"/>
    </source>
</evidence>
<evidence type="ECO:0000256" key="9">
    <source>
        <dbReference type="ARBA" id="ARBA00023235"/>
    </source>
</evidence>